<proteinExistence type="inferred from homology"/>
<keyword evidence="4 5" id="KW-0539">Nucleus</keyword>
<keyword evidence="2 5" id="KW-0507">mRNA processing</keyword>
<comment type="function">
    <text evidence="5">Component of the cleavage factor Im (CFIm) complex that functions as an activator of the pre-mRNA 3'-end cleavage and polyadenylation processing required for the maturation of pre-mRNA into functional mRNAs. CFIm contributes to the recruitment of multiprotein complexes on specific sequences on the pre-mRNA 3'-end, so called cleavage and polyadenylation signals (pA signals). Most pre-mRNAs contain multiple pA signals, resulting in alternative cleavage and polyadenylation (APA) producing mRNAs with variable 3'-end formation. The CFIm complex acts as a key regulator of cleavage and polyadenylation site choice during APA through its binding to 5'-UGUA-3' elements localized in the 3'-untranslated region (UTR) for a huge number of pre-mRNAs.</text>
</comment>
<dbReference type="AlphaFoldDB" id="A0A922LBJ2"/>
<dbReference type="InterPro" id="IPR015797">
    <property type="entry name" value="NUDIX_hydrolase-like_dom_sf"/>
</dbReference>
<dbReference type="GO" id="GO:0005737">
    <property type="term" value="C:cytoplasm"/>
    <property type="evidence" value="ECO:0007669"/>
    <property type="project" value="UniProtKB-SubCell"/>
</dbReference>
<dbReference type="GO" id="GO:0031124">
    <property type="term" value="P:mRNA 3'-end processing"/>
    <property type="evidence" value="ECO:0007669"/>
    <property type="project" value="InterPro"/>
</dbReference>
<keyword evidence="3 5" id="KW-0694">RNA-binding</keyword>
<comment type="subunit">
    <text evidence="5">Homodimer (via N- and C-terminus); binds RNA as homodimer. Component of the cleavage factor Im (CFIm) complex.</text>
</comment>
<dbReference type="GO" id="GO:0005849">
    <property type="term" value="C:mRNA cleavage factor complex"/>
    <property type="evidence" value="ECO:0007669"/>
    <property type="project" value="UniProtKB-UniRule"/>
</dbReference>
<keyword evidence="6" id="KW-0378">Hydrolase</keyword>
<sequence length="198" mass="23180">MPSLESTLNIYPLKNYSFITKNDCMENKDPSLPGYFNRLKREFKYLGQRTTVKTVLLVHDNNMINVLLLRMVPQFYLLPGGQIQPNECEEDALKRYLFDYFGLDIDTQTKPIDVIAHWWRPNFEQNQYPYIPAHISQPKELTRIYLMSLNERATLSVPKNYTVVATPLFELYNNVGIYGEIMASLPQVLSRFNFNIIT</sequence>
<dbReference type="Gene3D" id="3.90.79.10">
    <property type="entry name" value="Nucleoside Triphosphate Pyrophosphohydrolase"/>
    <property type="match status" value="1"/>
</dbReference>
<dbReference type="SUPFAM" id="SSF55811">
    <property type="entry name" value="Nudix"/>
    <property type="match status" value="1"/>
</dbReference>
<evidence type="ECO:0000256" key="2">
    <source>
        <dbReference type="ARBA" id="ARBA00022664"/>
    </source>
</evidence>
<dbReference type="PIRSF" id="PIRSF017888">
    <property type="entry name" value="CPSF-25"/>
    <property type="match status" value="1"/>
</dbReference>
<reference evidence="6" key="2">
    <citation type="journal article" date="2022" name="Res Sq">
        <title>Comparative Genomics Reveals Insights into the Divergent Evolution of Astigmatic Mites and Household Pest Adaptations.</title>
        <authorList>
            <person name="Xiong Q."/>
            <person name="Wan A.T.-Y."/>
            <person name="Liu X.-Y."/>
            <person name="Fung C.S.-H."/>
            <person name="Xiao X."/>
            <person name="Malainual N."/>
            <person name="Hou J."/>
            <person name="Wang L."/>
            <person name="Wang M."/>
            <person name="Yang K."/>
            <person name="Cui Y."/>
            <person name="Leung E."/>
            <person name="Nong W."/>
            <person name="Shin S.-K."/>
            <person name="Au S."/>
            <person name="Jeong K.Y."/>
            <person name="Chew F.T."/>
            <person name="Hui J."/>
            <person name="Leung T.F."/>
            <person name="Tungtrongchitr A."/>
            <person name="Zhong N."/>
            <person name="Liu Z."/>
            <person name="Tsui S."/>
        </authorList>
    </citation>
    <scope>NUCLEOTIDE SEQUENCE</scope>
    <source>
        <strain evidence="6">Derf</strain>
        <tissue evidence="6">Whole organism</tissue>
    </source>
</reference>
<keyword evidence="7" id="KW-1185">Reference proteome</keyword>
<dbReference type="EMBL" id="ASGP02000001">
    <property type="protein sequence ID" value="KAH9529614.1"/>
    <property type="molecule type" value="Genomic_DNA"/>
</dbReference>
<evidence type="ECO:0000256" key="4">
    <source>
        <dbReference type="ARBA" id="ARBA00023242"/>
    </source>
</evidence>
<evidence type="ECO:0000313" key="6">
    <source>
        <dbReference type="EMBL" id="KAH9529614.1"/>
    </source>
</evidence>
<evidence type="ECO:0000256" key="1">
    <source>
        <dbReference type="ARBA" id="ARBA00009710"/>
    </source>
</evidence>
<accession>A0A922LBJ2</accession>
<name>A0A922LBJ2_DERFA</name>
<dbReference type="GO" id="GO:0016787">
    <property type="term" value="F:hydrolase activity"/>
    <property type="evidence" value="ECO:0007669"/>
    <property type="project" value="UniProtKB-KW"/>
</dbReference>
<protein>
    <recommendedName>
        <fullName evidence="5">Cleavage and polyadenylation specificity factor subunit 5</fullName>
    </recommendedName>
</protein>
<gene>
    <name evidence="6" type="primary">NUDT21_2</name>
    <name evidence="6" type="ORF">DERF_003490</name>
</gene>
<comment type="similarity">
    <text evidence="1 5">Belongs to the Nudix hydrolase family. CPSF5 subfamily.</text>
</comment>
<dbReference type="Pfam" id="PF13869">
    <property type="entry name" value="NUDIX_2"/>
    <property type="match status" value="1"/>
</dbReference>
<organism evidence="6 7">
    <name type="scientific">Dermatophagoides farinae</name>
    <name type="common">American house dust mite</name>
    <dbReference type="NCBI Taxonomy" id="6954"/>
    <lineage>
        <taxon>Eukaryota</taxon>
        <taxon>Metazoa</taxon>
        <taxon>Ecdysozoa</taxon>
        <taxon>Arthropoda</taxon>
        <taxon>Chelicerata</taxon>
        <taxon>Arachnida</taxon>
        <taxon>Acari</taxon>
        <taxon>Acariformes</taxon>
        <taxon>Sarcoptiformes</taxon>
        <taxon>Astigmata</taxon>
        <taxon>Psoroptidia</taxon>
        <taxon>Analgoidea</taxon>
        <taxon>Pyroglyphidae</taxon>
        <taxon>Dermatophagoidinae</taxon>
        <taxon>Dermatophagoides</taxon>
    </lineage>
</organism>
<dbReference type="InterPro" id="IPR016706">
    <property type="entry name" value="Cleav_polyA_spec_factor_su5"/>
</dbReference>
<evidence type="ECO:0000313" key="7">
    <source>
        <dbReference type="Proteomes" id="UP000790347"/>
    </source>
</evidence>
<dbReference type="GO" id="GO:0003729">
    <property type="term" value="F:mRNA binding"/>
    <property type="evidence" value="ECO:0007669"/>
    <property type="project" value="UniProtKB-UniRule"/>
</dbReference>
<reference evidence="6" key="1">
    <citation type="submission" date="2013-05" db="EMBL/GenBank/DDBJ databases">
        <authorList>
            <person name="Yim A.K.Y."/>
            <person name="Chan T.F."/>
            <person name="Ji K.M."/>
            <person name="Liu X.Y."/>
            <person name="Zhou J.W."/>
            <person name="Li R.Q."/>
            <person name="Yang K.Y."/>
            <person name="Li J."/>
            <person name="Li M."/>
            <person name="Law P.T.W."/>
            <person name="Wu Y.L."/>
            <person name="Cai Z.L."/>
            <person name="Qin H."/>
            <person name="Bao Y."/>
            <person name="Leung R.K.K."/>
            <person name="Ng P.K.S."/>
            <person name="Zou J."/>
            <person name="Zhong X.J."/>
            <person name="Ran P.X."/>
            <person name="Zhong N.S."/>
            <person name="Liu Z.G."/>
            <person name="Tsui S.K.W."/>
        </authorList>
    </citation>
    <scope>NUCLEOTIDE SEQUENCE</scope>
    <source>
        <strain evidence="6">Derf</strain>
        <tissue evidence="6">Whole organism</tissue>
    </source>
</reference>
<evidence type="ECO:0000256" key="5">
    <source>
        <dbReference type="PIRNR" id="PIRNR017888"/>
    </source>
</evidence>
<comment type="caution">
    <text evidence="6">The sequence shown here is derived from an EMBL/GenBank/DDBJ whole genome shotgun (WGS) entry which is preliminary data.</text>
</comment>
<evidence type="ECO:0000256" key="3">
    <source>
        <dbReference type="ARBA" id="ARBA00022884"/>
    </source>
</evidence>
<dbReference type="Proteomes" id="UP000790347">
    <property type="component" value="Unassembled WGS sequence"/>
</dbReference>
<dbReference type="PANTHER" id="PTHR13047">
    <property type="entry name" value="PRE-MRNA CLEAVAGE FACTOR IM, 25KD SUBUNIT"/>
    <property type="match status" value="1"/>
</dbReference>
<comment type="subcellular location">
    <subcellularLocation>
        <location evidence="5">Nucleus</location>
    </subcellularLocation>
    <subcellularLocation>
        <location evidence="5">Cytoplasm</location>
    </subcellularLocation>
</comment>
<keyword evidence="5" id="KW-0963">Cytoplasm</keyword>